<evidence type="ECO:0000313" key="4">
    <source>
        <dbReference type="EMBL" id="KAI2661863.1"/>
    </source>
</evidence>
<keyword evidence="5" id="KW-1185">Reference proteome</keyword>
<accession>A0ABQ8MG66</accession>
<organism evidence="4 5">
    <name type="scientific">Labeo rohita</name>
    <name type="common">Indian major carp</name>
    <name type="synonym">Cyprinus rohita</name>
    <dbReference type="NCBI Taxonomy" id="84645"/>
    <lineage>
        <taxon>Eukaryota</taxon>
        <taxon>Metazoa</taxon>
        <taxon>Chordata</taxon>
        <taxon>Craniata</taxon>
        <taxon>Vertebrata</taxon>
        <taxon>Euteleostomi</taxon>
        <taxon>Actinopterygii</taxon>
        <taxon>Neopterygii</taxon>
        <taxon>Teleostei</taxon>
        <taxon>Ostariophysi</taxon>
        <taxon>Cypriniformes</taxon>
        <taxon>Cyprinidae</taxon>
        <taxon>Labeoninae</taxon>
        <taxon>Labeonini</taxon>
        <taxon>Labeo</taxon>
    </lineage>
</organism>
<dbReference type="Pfam" id="PF18377">
    <property type="entry name" value="FERM_F2"/>
    <property type="match status" value="1"/>
</dbReference>
<gene>
    <name evidence="4" type="ORF">H4Q32_007553</name>
</gene>
<dbReference type="InterPro" id="IPR041046">
    <property type="entry name" value="FERM_F2"/>
</dbReference>
<evidence type="ECO:0000256" key="2">
    <source>
        <dbReference type="SAM" id="MobiDB-lite"/>
    </source>
</evidence>
<dbReference type="GO" id="GO:0016301">
    <property type="term" value="F:kinase activity"/>
    <property type="evidence" value="ECO:0007669"/>
    <property type="project" value="UniProtKB-KW"/>
</dbReference>
<dbReference type="PANTHER" id="PTHR45807:SF3">
    <property type="entry name" value="TYROSINE-PROTEIN KINASE JAK3"/>
    <property type="match status" value="1"/>
</dbReference>
<keyword evidence="4" id="KW-0808">Transferase</keyword>
<comment type="caution">
    <text evidence="4">The sequence shown here is derived from an EMBL/GenBank/DDBJ whole genome shotgun (WGS) entry which is preliminary data.</text>
</comment>
<dbReference type="InterPro" id="IPR000299">
    <property type="entry name" value="FERM_domain"/>
</dbReference>
<proteinExistence type="predicted"/>
<dbReference type="EMBL" id="JACTAM010000008">
    <property type="protein sequence ID" value="KAI2661863.1"/>
    <property type="molecule type" value="Genomic_DNA"/>
</dbReference>
<feature type="domain" description="FERM" evidence="3">
    <location>
        <begin position="24"/>
        <end position="259"/>
    </location>
</feature>
<name>A0ABQ8MG66_LABRO</name>
<dbReference type="PROSITE" id="PS50057">
    <property type="entry name" value="FERM_3"/>
    <property type="match status" value="1"/>
</dbReference>
<feature type="region of interest" description="Disordered" evidence="2">
    <location>
        <begin position="1"/>
        <end position="20"/>
    </location>
</feature>
<dbReference type="InterPro" id="IPR041155">
    <property type="entry name" value="FERM_F1"/>
</dbReference>
<dbReference type="Proteomes" id="UP000830375">
    <property type="component" value="Unassembled WGS sequence"/>
</dbReference>
<feature type="region of interest" description="Disordered" evidence="2">
    <location>
        <begin position="187"/>
        <end position="210"/>
    </location>
</feature>
<keyword evidence="1" id="KW-0597">Phosphoprotein</keyword>
<evidence type="ECO:0000259" key="3">
    <source>
        <dbReference type="PROSITE" id="PS50057"/>
    </source>
</evidence>
<dbReference type="PANTHER" id="PTHR45807">
    <property type="entry name" value="TYROSINE-PROTEIN KINASE HOPSCOTCH"/>
    <property type="match status" value="1"/>
</dbReference>
<sequence length="259" mass="28962">MSEEEEVPLMKSERAGSQKSSCDSALQVHLYYSPSLNSETTFTIPTGHITAESVCVLAAKASGFLPVFHNLFALASEDLSYWYPPTHVFNSEENVKVHYRVRFFFSSWFGQGSKASYRFSLSRGRICAVLDYCVIDYLFAQSRSDFVLGRGGISPPLSLQQECLGMAVLDLWRMAKERNQSLGEICNTTRDPQTRHTAHEPPSAVSDPQNAEAIPKEAGKMLSWRTQPEAQVPDGAECGGAELWLRKLHFASLWMVRAE</sequence>
<protein>
    <submittedName>
        <fullName evidence="4">Tyrosine-protein kinase JAK2</fullName>
    </submittedName>
</protein>
<keyword evidence="4" id="KW-0418">Kinase</keyword>
<dbReference type="Pfam" id="PF18379">
    <property type="entry name" value="FERM_F1"/>
    <property type="match status" value="1"/>
</dbReference>
<dbReference type="InterPro" id="IPR019749">
    <property type="entry name" value="Band_41_domain"/>
</dbReference>
<evidence type="ECO:0000256" key="1">
    <source>
        <dbReference type="ARBA" id="ARBA00022553"/>
    </source>
</evidence>
<dbReference type="InterPro" id="IPR051286">
    <property type="entry name" value="JAK"/>
</dbReference>
<evidence type="ECO:0000313" key="5">
    <source>
        <dbReference type="Proteomes" id="UP000830375"/>
    </source>
</evidence>
<reference evidence="4 5" key="1">
    <citation type="submission" date="2022-01" db="EMBL/GenBank/DDBJ databases">
        <title>A high-quality chromosome-level genome assembly of rohu carp, Labeo rohita.</title>
        <authorList>
            <person name="Arick M.A. II"/>
            <person name="Hsu C.-Y."/>
            <person name="Magbanua Z."/>
            <person name="Pechanova O."/>
            <person name="Grover C."/>
            <person name="Miller E."/>
            <person name="Thrash A."/>
            <person name="Ezzel L."/>
            <person name="Alam S."/>
            <person name="Benzie J."/>
            <person name="Hamilton M."/>
            <person name="Karsi A."/>
            <person name="Lawrence M.L."/>
            <person name="Peterson D.G."/>
        </authorList>
    </citation>
    <scope>NUCLEOTIDE SEQUENCE [LARGE SCALE GENOMIC DNA]</scope>
    <source>
        <strain evidence="5">BAU-BD-2019</strain>
        <tissue evidence="4">Blood</tissue>
    </source>
</reference>
<dbReference type="SMART" id="SM00295">
    <property type="entry name" value="B41"/>
    <property type="match status" value="1"/>
</dbReference>